<reference evidence="1" key="1">
    <citation type="submission" date="2024-12" db="EMBL/GenBank/DDBJ databases">
        <authorList>
            <person name="Wu N."/>
        </authorList>
    </citation>
    <scope>NUCLEOTIDE SEQUENCE</scope>
    <source>
        <strain evidence="1">P15</strain>
    </source>
</reference>
<dbReference type="EMBL" id="JBJURJ010000022">
    <property type="protein sequence ID" value="MFM9331749.1"/>
    <property type="molecule type" value="Genomic_DNA"/>
</dbReference>
<accession>A0ACC7P667</accession>
<dbReference type="Proteomes" id="UP001631969">
    <property type="component" value="Unassembled WGS sequence"/>
</dbReference>
<keyword evidence="2" id="KW-1185">Reference proteome</keyword>
<evidence type="ECO:0000313" key="2">
    <source>
        <dbReference type="Proteomes" id="UP001631969"/>
    </source>
</evidence>
<protein>
    <submittedName>
        <fullName evidence="1">DUF4097 family beta strand repeat-containing protein</fullName>
    </submittedName>
</protein>
<proteinExistence type="predicted"/>
<organism evidence="1 2">
    <name type="scientific">Paenibacillus mesotrionivorans</name>
    <dbReference type="NCBI Taxonomy" id="3160968"/>
    <lineage>
        <taxon>Bacteria</taxon>
        <taxon>Bacillati</taxon>
        <taxon>Bacillota</taxon>
        <taxon>Bacilli</taxon>
        <taxon>Bacillales</taxon>
        <taxon>Paenibacillaceae</taxon>
        <taxon>Paenibacillus</taxon>
    </lineage>
</organism>
<evidence type="ECO:0000313" key="1">
    <source>
        <dbReference type="EMBL" id="MFM9331749.1"/>
    </source>
</evidence>
<sequence length="417" mass="44703">MLKVGRYTAALLLLSVGLLLLLDQTRGTGYMALLLDWWPVLLITLGVEYLLFNFIYRKKETSFRLDWGGLVLSVLISAVVVGITQADRLPKDWLGNLNFNISTLNLSFSSESGYSFNKPEQAIPLPKGVERIELENPNGSVEIRGGDVKDMIIQAVVWVDKVDETEAARIAEESTIDYSGGSTFKIMTNAKEYTGGFPNKRKPRVNLQVTVPEAIKADYHLKLLNGKVIAEHVPVKEVLIVRTTNGAITVADIDGNITADTTNGAVDVSDIGGDASVETTNGVVTAMAVGGKLEVDTTNGAVKVQRVQGDADIETLNGKITVVDAEAGIKANATNGTISITVGKVGGDYTLKNTTSSIELHIPAMADVQVKGSTSYGSINTNLPLTVEGKKITGILGTGLHQIKIDTNNKIYVNSLD</sequence>
<name>A0ACC7P667_9BACL</name>
<comment type="caution">
    <text evidence="1">The sequence shown here is derived from an EMBL/GenBank/DDBJ whole genome shotgun (WGS) entry which is preliminary data.</text>
</comment>
<gene>
    <name evidence="1" type="ORF">ACI1P1_25965</name>
</gene>